<proteinExistence type="inferred from homology"/>
<dbReference type="Proteomes" id="UP000287296">
    <property type="component" value="Unassembled WGS sequence"/>
</dbReference>
<comment type="caution">
    <text evidence="2">The sequence shown here is derived from an EMBL/GenBank/DDBJ whole genome shotgun (WGS) entry which is preliminary data.</text>
</comment>
<gene>
    <name evidence="2" type="ORF">D5F11_008170</name>
</gene>
<dbReference type="Pfam" id="PF01144">
    <property type="entry name" value="CoA_trans"/>
    <property type="match status" value="1"/>
</dbReference>
<keyword evidence="2" id="KW-0808">Transferase</keyword>
<sequence length="252" mass="27025">MANDTEKMIIAASRLLPKDAAVYVGTGMPLLASVLALNTHAPGLLLVYEGGGVGGRPTGRLPIQVSESLTYENGVTVGSMDYVMSLAQAGWIQYGFLGGAQIDQYGNLNTTVIGDWEKPKVRLPGSGGGADIASLCERTIIIMGQDKRKFVEKLDFLTSPGYLDGPNGRAEAGLPANTGPYRVITQIGVYGFDDETRKLTLLHLFKGYTLEDVQANSSFPIGIAEDWSYIEEPTEEELKTLHSLDPDGVVIA</sequence>
<evidence type="ECO:0000256" key="1">
    <source>
        <dbReference type="ARBA" id="ARBA00007047"/>
    </source>
</evidence>
<dbReference type="RefSeq" id="WP_120118900.1">
    <property type="nucleotide sequence ID" value="NZ_DAMDJW010000071.1"/>
</dbReference>
<dbReference type="AlphaFoldDB" id="A0A429X9J2"/>
<evidence type="ECO:0000313" key="2">
    <source>
        <dbReference type="EMBL" id="RST60036.1"/>
    </source>
</evidence>
<dbReference type="EMBL" id="QYTW02000006">
    <property type="protein sequence ID" value="RST60036.1"/>
    <property type="molecule type" value="Genomic_DNA"/>
</dbReference>
<dbReference type="SUPFAM" id="SSF100950">
    <property type="entry name" value="NagB/RpiA/CoA transferase-like"/>
    <property type="match status" value="1"/>
</dbReference>
<accession>A0A429X9J2</accession>
<evidence type="ECO:0000313" key="3">
    <source>
        <dbReference type="Proteomes" id="UP000287296"/>
    </source>
</evidence>
<organism evidence="2 3">
    <name type="scientific">Siminovitchia terrae</name>
    <name type="common">Bacillus terrae</name>
    <dbReference type="NCBI Taxonomy" id="1914933"/>
    <lineage>
        <taxon>Bacteria</taxon>
        <taxon>Bacillati</taxon>
        <taxon>Bacillota</taxon>
        <taxon>Bacilli</taxon>
        <taxon>Bacillales</taxon>
        <taxon>Bacillaceae</taxon>
        <taxon>Siminovitchia</taxon>
    </lineage>
</organism>
<dbReference type="OrthoDB" id="9805230at2"/>
<dbReference type="PANTHER" id="PTHR43293:SF3">
    <property type="entry name" value="CHOLESTEROL RING-CLEAVING HYDROLASE IPDB SUBUNIT"/>
    <property type="match status" value="1"/>
</dbReference>
<dbReference type="GO" id="GO:0008410">
    <property type="term" value="F:CoA-transferase activity"/>
    <property type="evidence" value="ECO:0007669"/>
    <property type="project" value="InterPro"/>
</dbReference>
<reference evidence="2 3" key="1">
    <citation type="submission" date="2018-12" db="EMBL/GenBank/DDBJ databases">
        <authorList>
            <person name="Sun L."/>
            <person name="Chen Z."/>
        </authorList>
    </citation>
    <scope>NUCLEOTIDE SEQUENCE [LARGE SCALE GENOMIC DNA]</scope>
    <source>
        <strain evidence="2 3">LMG 29736</strain>
    </source>
</reference>
<comment type="similarity">
    <text evidence="1">Belongs to the 3-oxoacid CoA-transferase subunit B family.</text>
</comment>
<dbReference type="SMART" id="SM00882">
    <property type="entry name" value="CoA_trans"/>
    <property type="match status" value="1"/>
</dbReference>
<dbReference type="PANTHER" id="PTHR43293">
    <property type="entry name" value="ACETATE COA-TRANSFERASE YDIF"/>
    <property type="match status" value="1"/>
</dbReference>
<dbReference type="Gene3D" id="3.40.1080.10">
    <property type="entry name" value="Glutaconate Coenzyme A-transferase"/>
    <property type="match status" value="1"/>
</dbReference>
<dbReference type="InterPro" id="IPR004165">
    <property type="entry name" value="CoA_trans_fam_I"/>
</dbReference>
<name>A0A429X9J2_SIMTE</name>
<dbReference type="InterPro" id="IPR037171">
    <property type="entry name" value="NagB/RpiA_transferase-like"/>
</dbReference>
<protein>
    <submittedName>
        <fullName evidence="2">3-oxoacid CoA-transferase</fullName>
    </submittedName>
</protein>